<sequence>MFLFKNGRKERARREREGRERREKEKEGREERESDCQRGSSGVELGGRQRRRARRGQRRRARRGRQGSGVSSDLH</sequence>
<protein>
    <submittedName>
        <fullName evidence="2">Uncharacterized protein</fullName>
    </submittedName>
</protein>
<evidence type="ECO:0000256" key="1">
    <source>
        <dbReference type="SAM" id="MobiDB-lite"/>
    </source>
</evidence>
<comment type="caution">
    <text evidence="2">The sequence shown here is derived from an EMBL/GenBank/DDBJ whole genome shotgun (WGS) entry which is preliminary data.</text>
</comment>
<proteinExistence type="predicted"/>
<accession>A0AAP0HWI9</accession>
<dbReference type="AlphaFoldDB" id="A0AAP0HWI9"/>
<organism evidence="2 3">
    <name type="scientific">Stephania yunnanensis</name>
    <dbReference type="NCBI Taxonomy" id="152371"/>
    <lineage>
        <taxon>Eukaryota</taxon>
        <taxon>Viridiplantae</taxon>
        <taxon>Streptophyta</taxon>
        <taxon>Embryophyta</taxon>
        <taxon>Tracheophyta</taxon>
        <taxon>Spermatophyta</taxon>
        <taxon>Magnoliopsida</taxon>
        <taxon>Ranunculales</taxon>
        <taxon>Menispermaceae</taxon>
        <taxon>Menispermoideae</taxon>
        <taxon>Cissampelideae</taxon>
        <taxon>Stephania</taxon>
    </lineage>
</organism>
<dbReference type="EMBL" id="JBBNAF010000011">
    <property type="protein sequence ID" value="KAK9098820.1"/>
    <property type="molecule type" value="Genomic_DNA"/>
</dbReference>
<keyword evidence="3" id="KW-1185">Reference proteome</keyword>
<name>A0AAP0HWI9_9MAGN</name>
<reference evidence="2 3" key="1">
    <citation type="submission" date="2024-01" db="EMBL/GenBank/DDBJ databases">
        <title>Genome assemblies of Stephania.</title>
        <authorList>
            <person name="Yang L."/>
        </authorList>
    </citation>
    <scope>NUCLEOTIDE SEQUENCE [LARGE SCALE GENOMIC DNA]</scope>
    <source>
        <strain evidence="2">YNDBR</strain>
        <tissue evidence="2">Leaf</tissue>
    </source>
</reference>
<feature type="region of interest" description="Disordered" evidence="1">
    <location>
        <begin position="1"/>
        <end position="75"/>
    </location>
</feature>
<dbReference type="Proteomes" id="UP001420932">
    <property type="component" value="Unassembled WGS sequence"/>
</dbReference>
<feature type="compositionally biased region" description="Basic and acidic residues" evidence="1">
    <location>
        <begin position="7"/>
        <end position="36"/>
    </location>
</feature>
<gene>
    <name evidence="2" type="ORF">Syun_025865</name>
</gene>
<evidence type="ECO:0000313" key="3">
    <source>
        <dbReference type="Proteomes" id="UP001420932"/>
    </source>
</evidence>
<evidence type="ECO:0000313" key="2">
    <source>
        <dbReference type="EMBL" id="KAK9098820.1"/>
    </source>
</evidence>
<feature type="compositionally biased region" description="Basic residues" evidence="1">
    <location>
        <begin position="48"/>
        <end position="65"/>
    </location>
</feature>